<sequence length="120" mass="13630">MTRFFTPLRQSRLKTNAPVRFGHNELLTQGGVALDLSVGGMYLQTNTLYTPATRLLIEFRLPSCHQPIRCRARVAWCNRAESAPKPSFPPGMGLQFIDLPTLHREAIMIYLNEIESATYH</sequence>
<dbReference type="Pfam" id="PF07238">
    <property type="entry name" value="PilZ"/>
    <property type="match status" value="1"/>
</dbReference>
<evidence type="ECO:0000259" key="1">
    <source>
        <dbReference type="Pfam" id="PF07238"/>
    </source>
</evidence>
<dbReference type="Gene3D" id="2.40.10.220">
    <property type="entry name" value="predicted glycosyltransferase like domains"/>
    <property type="match status" value="1"/>
</dbReference>
<evidence type="ECO:0000313" key="2">
    <source>
        <dbReference type="EMBL" id="HDR47136.1"/>
    </source>
</evidence>
<dbReference type="InterPro" id="IPR009875">
    <property type="entry name" value="PilZ_domain"/>
</dbReference>
<organism evidence="2">
    <name type="scientific">Geoalkalibacter subterraneus</name>
    <dbReference type="NCBI Taxonomy" id="483547"/>
    <lineage>
        <taxon>Bacteria</taxon>
        <taxon>Pseudomonadati</taxon>
        <taxon>Thermodesulfobacteriota</taxon>
        <taxon>Desulfuromonadia</taxon>
        <taxon>Desulfuromonadales</taxon>
        <taxon>Geoalkalibacteraceae</taxon>
        <taxon>Geoalkalibacter</taxon>
    </lineage>
</organism>
<gene>
    <name evidence="2" type="ORF">ENN94_05475</name>
</gene>
<dbReference type="EMBL" id="DSDO01000370">
    <property type="protein sequence ID" value="HDR47136.1"/>
    <property type="molecule type" value="Genomic_DNA"/>
</dbReference>
<dbReference type="GO" id="GO:0035438">
    <property type="term" value="F:cyclic-di-GMP binding"/>
    <property type="evidence" value="ECO:0007669"/>
    <property type="project" value="InterPro"/>
</dbReference>
<dbReference type="Proteomes" id="UP000886162">
    <property type="component" value="Unassembled WGS sequence"/>
</dbReference>
<protein>
    <recommendedName>
        <fullName evidence="1">PilZ domain-containing protein</fullName>
    </recommendedName>
</protein>
<dbReference type="AlphaFoldDB" id="A0A831PK55"/>
<proteinExistence type="predicted"/>
<name>A0A831PK55_9BACT</name>
<comment type="caution">
    <text evidence="2">The sequence shown here is derived from an EMBL/GenBank/DDBJ whole genome shotgun (WGS) entry which is preliminary data.</text>
</comment>
<dbReference type="SUPFAM" id="SSF141371">
    <property type="entry name" value="PilZ domain-like"/>
    <property type="match status" value="1"/>
</dbReference>
<accession>A0A831PK55</accession>
<reference evidence="2" key="1">
    <citation type="journal article" date="2020" name="mSystems">
        <title>Genome- and Community-Level Interaction Insights into Carbon Utilization and Element Cycling Functions of Hydrothermarchaeota in Hydrothermal Sediment.</title>
        <authorList>
            <person name="Zhou Z."/>
            <person name="Liu Y."/>
            <person name="Xu W."/>
            <person name="Pan J."/>
            <person name="Luo Z.H."/>
            <person name="Li M."/>
        </authorList>
    </citation>
    <scope>NUCLEOTIDE SEQUENCE [LARGE SCALE GENOMIC DNA]</scope>
    <source>
        <strain evidence="2">SpSt-1220</strain>
    </source>
</reference>
<feature type="domain" description="PilZ" evidence="1">
    <location>
        <begin position="9"/>
        <end position="107"/>
    </location>
</feature>